<proteinExistence type="predicted"/>
<dbReference type="AlphaFoldDB" id="A0A0F9ZQ61"/>
<protein>
    <submittedName>
        <fullName evidence="2">Uncharacterized protein</fullName>
    </submittedName>
</protein>
<reference evidence="3" key="1">
    <citation type="journal article" date="2015" name="Genome Announc.">
        <title>Draft whole-genome sequence of the biocontrol agent Trichoderma harzianum T6776.</title>
        <authorList>
            <person name="Baroncelli R."/>
            <person name="Piaggeschi G."/>
            <person name="Fiorini L."/>
            <person name="Bertolini E."/>
            <person name="Zapparata A."/>
            <person name="Pe M.E."/>
            <person name="Sarrocco S."/>
            <person name="Vannacci G."/>
        </authorList>
    </citation>
    <scope>NUCLEOTIDE SEQUENCE [LARGE SCALE GENOMIC DNA]</scope>
    <source>
        <strain evidence="3">T6776</strain>
    </source>
</reference>
<feature type="region of interest" description="Disordered" evidence="1">
    <location>
        <begin position="1"/>
        <end position="26"/>
    </location>
</feature>
<sequence>MAGKQKKKEEEKEREEGSWEARRSTQGELQASTYSVKVRLQALVPYQTSRFPSILPSTRVSPWLWRPYMYVHALAGPTMRASHSLMAIYLLQPPFGLVLPLTTAWAKNWLGRPDTDVSDSSLETGCLRQIYEKLTDAERPLPDTDALAIVILQGSTDDQPATGYTRALAEDVSA</sequence>
<comment type="caution">
    <text evidence="2">The sequence shown here is derived from an EMBL/GenBank/DDBJ whole genome shotgun (WGS) entry which is preliminary data.</text>
</comment>
<gene>
    <name evidence="2" type="ORF">THAR02_05478</name>
</gene>
<dbReference type="Proteomes" id="UP000034112">
    <property type="component" value="Unassembled WGS sequence"/>
</dbReference>
<dbReference type="EMBL" id="JOKZ01000151">
    <property type="protein sequence ID" value="KKP02412.1"/>
    <property type="molecule type" value="Genomic_DNA"/>
</dbReference>
<feature type="compositionally biased region" description="Basic and acidic residues" evidence="1">
    <location>
        <begin position="7"/>
        <end position="25"/>
    </location>
</feature>
<evidence type="ECO:0000313" key="2">
    <source>
        <dbReference type="EMBL" id="KKP02412.1"/>
    </source>
</evidence>
<organism evidence="2 3">
    <name type="scientific">Trichoderma harzianum</name>
    <name type="common">Hypocrea lixii</name>
    <dbReference type="NCBI Taxonomy" id="5544"/>
    <lineage>
        <taxon>Eukaryota</taxon>
        <taxon>Fungi</taxon>
        <taxon>Dikarya</taxon>
        <taxon>Ascomycota</taxon>
        <taxon>Pezizomycotina</taxon>
        <taxon>Sordariomycetes</taxon>
        <taxon>Hypocreomycetidae</taxon>
        <taxon>Hypocreales</taxon>
        <taxon>Hypocreaceae</taxon>
        <taxon>Trichoderma</taxon>
    </lineage>
</organism>
<evidence type="ECO:0000256" key="1">
    <source>
        <dbReference type="SAM" id="MobiDB-lite"/>
    </source>
</evidence>
<accession>A0A0F9ZQ61</accession>
<name>A0A0F9ZQ61_TRIHA</name>
<evidence type="ECO:0000313" key="3">
    <source>
        <dbReference type="Proteomes" id="UP000034112"/>
    </source>
</evidence>